<evidence type="ECO:0000313" key="3">
    <source>
        <dbReference type="Proteomes" id="UP000254764"/>
    </source>
</evidence>
<keyword evidence="3" id="KW-1185">Reference proteome</keyword>
<protein>
    <recommendedName>
        <fullName evidence="4">TNase-like domain-containing protein</fullName>
    </recommendedName>
</protein>
<organism evidence="2 3">
    <name type="scientific">Ciceribacter selenitireducens ATCC BAA-1503</name>
    <dbReference type="NCBI Taxonomy" id="1336235"/>
    <lineage>
        <taxon>Bacteria</taxon>
        <taxon>Pseudomonadati</taxon>
        <taxon>Pseudomonadota</taxon>
        <taxon>Alphaproteobacteria</taxon>
        <taxon>Hyphomicrobiales</taxon>
        <taxon>Rhizobiaceae</taxon>
        <taxon>Ciceribacter</taxon>
    </lineage>
</organism>
<feature type="region of interest" description="Disordered" evidence="1">
    <location>
        <begin position="43"/>
        <end position="104"/>
    </location>
</feature>
<dbReference type="OrthoDB" id="9810674at2"/>
<dbReference type="RefSeq" id="WP_115668533.1">
    <property type="nucleotide sequence ID" value="NZ_UEYP01000001.1"/>
</dbReference>
<reference evidence="3" key="1">
    <citation type="submission" date="2018-07" db="EMBL/GenBank/DDBJ databases">
        <authorList>
            <person name="Peiro R."/>
            <person name="Begona"/>
            <person name="Cbmso G."/>
            <person name="Lopez M."/>
            <person name="Gonzalez S."/>
        </authorList>
    </citation>
    <scope>NUCLEOTIDE SEQUENCE [LARGE SCALE GENOMIC DNA]</scope>
</reference>
<dbReference type="AlphaFoldDB" id="A0A376ACD9"/>
<proteinExistence type="predicted"/>
<evidence type="ECO:0000313" key="2">
    <source>
        <dbReference type="EMBL" id="SSC65475.1"/>
    </source>
</evidence>
<name>A0A376ACD9_9HYPH</name>
<sequence>MRPLTTFVIGLAGLALWATLLSLAGRTIGEQPGETFEIEDMPTEWAEAAPSDDPSAPAESGMQAPPEAEIVPDADLPGNQPTGMPPAGPADQASPAPSVPDSLEVRPVSPEFFASPLNQAAGPLERIEPLQPPAEKTPERVRLVLLPRPESVEAGLIAFGSRNLKLSDITTTDRMRVCPTSKGGDWPCGMVARTQQRLFLRNRTIACDADSAEWEGTIEAHCQVGELDIAKWLAENGWVEAPDGSPLGDLVEKARSERRGIFGDDQR</sequence>
<feature type="compositionally biased region" description="Low complexity" evidence="1">
    <location>
        <begin position="46"/>
        <end position="60"/>
    </location>
</feature>
<gene>
    <name evidence="2" type="ORF">RHIZ70_1183</name>
</gene>
<dbReference type="InterPro" id="IPR035437">
    <property type="entry name" value="SNase_OB-fold_sf"/>
</dbReference>
<dbReference type="EMBL" id="UEYP01000001">
    <property type="protein sequence ID" value="SSC65475.1"/>
    <property type="molecule type" value="Genomic_DNA"/>
</dbReference>
<dbReference type="Proteomes" id="UP000254764">
    <property type="component" value="Unassembled WGS sequence"/>
</dbReference>
<evidence type="ECO:0000256" key="1">
    <source>
        <dbReference type="SAM" id="MobiDB-lite"/>
    </source>
</evidence>
<dbReference type="SUPFAM" id="SSF50199">
    <property type="entry name" value="Staphylococcal nuclease"/>
    <property type="match status" value="1"/>
</dbReference>
<evidence type="ECO:0008006" key="4">
    <source>
        <dbReference type="Google" id="ProtNLM"/>
    </source>
</evidence>
<accession>A0A376ACD9</accession>